<dbReference type="EMBL" id="FNGM01000010">
    <property type="protein sequence ID" value="SDM25381.1"/>
    <property type="molecule type" value="Genomic_DNA"/>
</dbReference>
<evidence type="ECO:0000256" key="1">
    <source>
        <dbReference type="SAM" id="Phobius"/>
    </source>
</evidence>
<gene>
    <name evidence="2" type="ORF">SAMN05216191_110211</name>
</gene>
<organism evidence="2 3">
    <name type="scientific">Paenibacillus jilunlii</name>
    <dbReference type="NCBI Taxonomy" id="682956"/>
    <lineage>
        <taxon>Bacteria</taxon>
        <taxon>Bacillati</taxon>
        <taxon>Bacillota</taxon>
        <taxon>Bacilli</taxon>
        <taxon>Bacillales</taxon>
        <taxon>Paenibacillaceae</taxon>
        <taxon>Paenibacillus</taxon>
    </lineage>
</organism>
<dbReference type="AlphaFoldDB" id="A0A1G9RQ99"/>
<evidence type="ECO:0000313" key="2">
    <source>
        <dbReference type="EMBL" id="SDM25381.1"/>
    </source>
</evidence>
<protein>
    <submittedName>
        <fullName evidence="2">Uncharacterized protein</fullName>
    </submittedName>
</protein>
<evidence type="ECO:0000313" key="3">
    <source>
        <dbReference type="Proteomes" id="UP000182783"/>
    </source>
</evidence>
<proteinExistence type="predicted"/>
<feature type="transmembrane region" description="Helical" evidence="1">
    <location>
        <begin position="20"/>
        <end position="38"/>
    </location>
</feature>
<keyword evidence="1" id="KW-1133">Transmembrane helix</keyword>
<name>A0A1G9RQ99_9BACL</name>
<accession>A0A1G9RQ99</accession>
<keyword evidence="1" id="KW-0812">Transmembrane</keyword>
<dbReference type="Proteomes" id="UP000182783">
    <property type="component" value="Unassembled WGS sequence"/>
</dbReference>
<keyword evidence="1" id="KW-0472">Membrane</keyword>
<reference evidence="2 3" key="1">
    <citation type="submission" date="2016-10" db="EMBL/GenBank/DDBJ databases">
        <authorList>
            <person name="de Groot N.N."/>
        </authorList>
    </citation>
    <scope>NUCLEOTIDE SEQUENCE [LARGE SCALE GENOMIC DNA]</scope>
    <source>
        <strain evidence="2 3">CGMCC 1.10239</strain>
    </source>
</reference>
<sequence length="41" mass="4802">MREELRESVEGKVFEVIRAWLRVVFGLPAAVVLGYPDLNRW</sequence>